<proteinExistence type="predicted"/>
<keyword evidence="2" id="KW-1185">Reference proteome</keyword>
<protein>
    <submittedName>
        <fullName evidence="1">Uncharacterized protein</fullName>
    </submittedName>
</protein>
<evidence type="ECO:0000313" key="1">
    <source>
        <dbReference type="EMBL" id="KAL0568710.1"/>
    </source>
</evidence>
<gene>
    <name evidence="1" type="ORF">V5O48_013275</name>
</gene>
<comment type="caution">
    <text evidence="1">The sequence shown here is derived from an EMBL/GenBank/DDBJ whole genome shotgun (WGS) entry which is preliminary data.</text>
</comment>
<name>A0ABR3F0J0_9AGAR</name>
<dbReference type="Proteomes" id="UP001465976">
    <property type="component" value="Unassembled WGS sequence"/>
</dbReference>
<reference evidence="1 2" key="1">
    <citation type="submission" date="2024-02" db="EMBL/GenBank/DDBJ databases">
        <title>A draft genome for the cacao thread blight pathogen Marasmius crinis-equi.</title>
        <authorList>
            <person name="Cohen S.P."/>
            <person name="Baruah I.K."/>
            <person name="Amoako-Attah I."/>
            <person name="Bukari Y."/>
            <person name="Meinhardt L.W."/>
            <person name="Bailey B.A."/>
        </authorList>
    </citation>
    <scope>NUCLEOTIDE SEQUENCE [LARGE SCALE GENOMIC DNA]</scope>
    <source>
        <strain evidence="1 2">GH-76</strain>
    </source>
</reference>
<dbReference type="EMBL" id="JBAHYK010001274">
    <property type="protein sequence ID" value="KAL0568710.1"/>
    <property type="molecule type" value="Genomic_DNA"/>
</dbReference>
<sequence length="130" mass="14936">MPPYIVKTSKSLPAGTFRLKLHGRTVGMGKERYVDLDEEERYIVPTDADILFVPHEEERSDNDDKRILKVGSIYASMILRSLLNNDHRWGGFQEICDDHSAELARMASDLFDQDGDHKETERHEANTGKF</sequence>
<evidence type="ECO:0000313" key="2">
    <source>
        <dbReference type="Proteomes" id="UP001465976"/>
    </source>
</evidence>
<accession>A0ABR3F0J0</accession>
<organism evidence="1 2">
    <name type="scientific">Marasmius crinis-equi</name>
    <dbReference type="NCBI Taxonomy" id="585013"/>
    <lineage>
        <taxon>Eukaryota</taxon>
        <taxon>Fungi</taxon>
        <taxon>Dikarya</taxon>
        <taxon>Basidiomycota</taxon>
        <taxon>Agaricomycotina</taxon>
        <taxon>Agaricomycetes</taxon>
        <taxon>Agaricomycetidae</taxon>
        <taxon>Agaricales</taxon>
        <taxon>Marasmiineae</taxon>
        <taxon>Marasmiaceae</taxon>
        <taxon>Marasmius</taxon>
    </lineage>
</organism>